<dbReference type="SUPFAM" id="SSF55486">
    <property type="entry name" value="Metalloproteases ('zincins'), catalytic domain"/>
    <property type="match status" value="1"/>
</dbReference>
<dbReference type="Gene3D" id="3.40.390.10">
    <property type="entry name" value="Collagenase (Catalytic Domain)"/>
    <property type="match status" value="1"/>
</dbReference>
<feature type="domain" description="Peptidase M3A/M3B catalytic" evidence="11">
    <location>
        <begin position="267"/>
        <end position="702"/>
    </location>
</feature>
<dbReference type="GO" id="GO:0006627">
    <property type="term" value="P:protein processing involved in protein targeting to mitochondrion"/>
    <property type="evidence" value="ECO:0007669"/>
    <property type="project" value="TreeGrafter"/>
</dbReference>
<evidence type="ECO:0000256" key="2">
    <source>
        <dbReference type="ARBA" id="ARBA00006040"/>
    </source>
</evidence>
<keyword evidence="4 10" id="KW-0479">Metal-binding</keyword>
<evidence type="ECO:0000313" key="13">
    <source>
        <dbReference type="Proteomes" id="UP001162480"/>
    </source>
</evidence>
<sequence length="713" mass="80909">MPLKHSMLLCIKNALKTKTLFPVSKLVKDQIREYSSNRFVHTTQQSSLTAAFNTKPRQKLSFNLRKDDAGLFGIPELRNHNGFYLLKENVENSINELVNEALSPNRKRKMVEIFDSLSDSLCRVADMSEFIRLAHPNEAYTKSAEDCCIALSGLVECLNTNVELYQALKKVLETGDIIPMDCVDERVGKLFLFDFEQSGIHLDEVKRKHFVQLNESILMLGTYFSQGCQKPSSILKSQLPDKLQHCFSVSGDNVTVGGLFSDHYSDLVREAAYKIFLQNNKHQNELLDALLNARYALAQLVGFPTYAHRSLRGTLADNPVNVMNFLETLAKEVSKKADEDYSAILKLKMQYSSNPQSCTVKPWDPPYYTALSRQERCNVNNTELFAYFSLGCCMEGLNNLFKCLYDVHLQPVEVEHGEVWSYDVCKLAVVHGTEGVLGYIYCDFYERIGKPIQDCHFTIQGGRLKEDGTYQLPIVVLQLNFPPPQTSVPSLLSPGMMENLFHEFGHAMHSMLGRTKYQHVTGTRCSTDFAEVPSVLMEYFASDPRVLSTFARHYKTGEPLKMEIIHNLCAAKKLFAASDLQLQVFYSILDQVYHGKLPAETSTIEILGALQNKYYGIAHVPGTAWQLRFVHLVGYGARYYSYLLSRAVASRIWEKCFKEDPFSQTMGERYRRELLSHGGGRPPQELIEGLLGEQPTMDKLVSSLINELEQEEV</sequence>
<keyword evidence="7" id="KW-0809">Transit peptide</keyword>
<dbReference type="AlphaFoldDB" id="A0AA36AQP6"/>
<protein>
    <submittedName>
        <fullName evidence="12">Mitochondrial intermediate peptidase-like</fullName>
    </submittedName>
</protein>
<comment type="subcellular location">
    <subcellularLocation>
        <location evidence="1">Mitochondrion</location>
    </subcellularLocation>
</comment>
<dbReference type="CDD" id="cd06457">
    <property type="entry name" value="M3A_MIP"/>
    <property type="match status" value="1"/>
</dbReference>
<dbReference type="GO" id="GO:0005739">
    <property type="term" value="C:mitochondrion"/>
    <property type="evidence" value="ECO:0007669"/>
    <property type="project" value="UniProtKB-SubCell"/>
</dbReference>
<dbReference type="GO" id="GO:0006518">
    <property type="term" value="P:peptide metabolic process"/>
    <property type="evidence" value="ECO:0007669"/>
    <property type="project" value="TreeGrafter"/>
</dbReference>
<dbReference type="FunFam" id="3.40.390.10:FF:000013">
    <property type="entry name" value="Mitochondrial intermediate peptidase"/>
    <property type="match status" value="1"/>
</dbReference>
<proteinExistence type="inferred from homology"/>
<keyword evidence="5 10" id="KW-0378">Hydrolase</keyword>
<keyword evidence="8 10" id="KW-0482">Metalloprotease</keyword>
<evidence type="ECO:0000256" key="10">
    <source>
        <dbReference type="RuleBase" id="RU003435"/>
    </source>
</evidence>
<dbReference type="PANTHER" id="PTHR11804">
    <property type="entry name" value="PROTEASE M3 THIMET OLIGOPEPTIDASE-RELATED"/>
    <property type="match status" value="1"/>
</dbReference>
<dbReference type="PANTHER" id="PTHR11804:SF79">
    <property type="entry name" value="MITOCHONDRIAL INTERMEDIATE PEPTIDASE"/>
    <property type="match status" value="1"/>
</dbReference>
<evidence type="ECO:0000256" key="5">
    <source>
        <dbReference type="ARBA" id="ARBA00022801"/>
    </source>
</evidence>
<evidence type="ECO:0000256" key="3">
    <source>
        <dbReference type="ARBA" id="ARBA00022670"/>
    </source>
</evidence>
<keyword evidence="3 10" id="KW-0645">Protease</keyword>
<dbReference type="InterPro" id="IPR001567">
    <property type="entry name" value="Pept_M3A_M3B_dom"/>
</dbReference>
<dbReference type="InterPro" id="IPR024079">
    <property type="entry name" value="MetalloPept_cat_dom_sf"/>
</dbReference>
<keyword evidence="6 10" id="KW-0862">Zinc</keyword>
<comment type="cofactor">
    <cofactor evidence="10">
        <name>Zn(2+)</name>
        <dbReference type="ChEBI" id="CHEBI:29105"/>
    </cofactor>
    <text evidence="10">Binds 1 zinc ion.</text>
</comment>
<reference evidence="12" key="1">
    <citation type="submission" date="2023-08" db="EMBL/GenBank/DDBJ databases">
        <authorList>
            <person name="Alioto T."/>
            <person name="Alioto T."/>
            <person name="Gomez Garrido J."/>
        </authorList>
    </citation>
    <scope>NUCLEOTIDE SEQUENCE</scope>
</reference>
<dbReference type="InterPro" id="IPR033851">
    <property type="entry name" value="M3A_MIP"/>
</dbReference>
<evidence type="ECO:0000313" key="12">
    <source>
        <dbReference type="EMBL" id="CAI9719924.1"/>
    </source>
</evidence>
<dbReference type="InterPro" id="IPR024077">
    <property type="entry name" value="Neurolysin/TOP_dom2"/>
</dbReference>
<dbReference type="Pfam" id="PF01432">
    <property type="entry name" value="Peptidase_M3"/>
    <property type="match status" value="1"/>
</dbReference>
<evidence type="ECO:0000256" key="8">
    <source>
        <dbReference type="ARBA" id="ARBA00023049"/>
    </source>
</evidence>
<dbReference type="GO" id="GO:0004222">
    <property type="term" value="F:metalloendopeptidase activity"/>
    <property type="evidence" value="ECO:0007669"/>
    <property type="project" value="InterPro"/>
</dbReference>
<dbReference type="GO" id="GO:0046872">
    <property type="term" value="F:metal ion binding"/>
    <property type="evidence" value="ECO:0007669"/>
    <property type="project" value="UniProtKB-UniRule"/>
</dbReference>
<name>A0AA36AQP6_OCTVU</name>
<evidence type="ECO:0000256" key="7">
    <source>
        <dbReference type="ARBA" id="ARBA00022946"/>
    </source>
</evidence>
<evidence type="ECO:0000256" key="9">
    <source>
        <dbReference type="ARBA" id="ARBA00023128"/>
    </source>
</evidence>
<dbReference type="InterPro" id="IPR045090">
    <property type="entry name" value="Pept_M3A_M3B"/>
</dbReference>
<accession>A0AA36AQP6</accession>
<organism evidence="12 13">
    <name type="scientific">Octopus vulgaris</name>
    <name type="common">Common octopus</name>
    <dbReference type="NCBI Taxonomy" id="6645"/>
    <lineage>
        <taxon>Eukaryota</taxon>
        <taxon>Metazoa</taxon>
        <taxon>Spiralia</taxon>
        <taxon>Lophotrochozoa</taxon>
        <taxon>Mollusca</taxon>
        <taxon>Cephalopoda</taxon>
        <taxon>Coleoidea</taxon>
        <taxon>Octopodiformes</taxon>
        <taxon>Octopoda</taxon>
        <taxon>Incirrata</taxon>
        <taxon>Octopodidae</taxon>
        <taxon>Octopus</taxon>
    </lineage>
</organism>
<evidence type="ECO:0000256" key="6">
    <source>
        <dbReference type="ARBA" id="ARBA00022833"/>
    </source>
</evidence>
<evidence type="ECO:0000256" key="4">
    <source>
        <dbReference type="ARBA" id="ARBA00022723"/>
    </source>
</evidence>
<dbReference type="Gene3D" id="1.10.1370.10">
    <property type="entry name" value="Neurolysin, domain 3"/>
    <property type="match status" value="1"/>
</dbReference>
<evidence type="ECO:0000259" key="11">
    <source>
        <dbReference type="Pfam" id="PF01432"/>
    </source>
</evidence>
<gene>
    <name evidence="12" type="ORF">OCTVUL_1B023842</name>
</gene>
<dbReference type="Proteomes" id="UP001162480">
    <property type="component" value="Chromosome 3"/>
</dbReference>
<comment type="similarity">
    <text evidence="2 10">Belongs to the peptidase M3 family.</text>
</comment>
<dbReference type="EMBL" id="OX597816">
    <property type="protein sequence ID" value="CAI9719924.1"/>
    <property type="molecule type" value="Genomic_DNA"/>
</dbReference>
<evidence type="ECO:0000256" key="1">
    <source>
        <dbReference type="ARBA" id="ARBA00004173"/>
    </source>
</evidence>
<keyword evidence="9" id="KW-0496">Mitochondrion</keyword>
<keyword evidence="13" id="KW-1185">Reference proteome</keyword>